<proteinExistence type="predicted"/>
<reference evidence="1 2" key="1">
    <citation type="journal article" date="2019" name="Commun. Biol.">
        <title>The bagworm genome reveals a unique fibroin gene that provides high tensile strength.</title>
        <authorList>
            <person name="Kono N."/>
            <person name="Nakamura H."/>
            <person name="Ohtoshi R."/>
            <person name="Tomita M."/>
            <person name="Numata K."/>
            <person name="Arakawa K."/>
        </authorList>
    </citation>
    <scope>NUCLEOTIDE SEQUENCE [LARGE SCALE GENOMIC DNA]</scope>
</reference>
<protein>
    <submittedName>
        <fullName evidence="1">Uncharacterized protein</fullName>
    </submittedName>
</protein>
<name>A0A4C2A1S5_EUMVA</name>
<dbReference type="AlphaFoldDB" id="A0A4C2A1S5"/>
<organism evidence="1 2">
    <name type="scientific">Eumeta variegata</name>
    <name type="common">Bagworm moth</name>
    <name type="synonym">Eumeta japonica</name>
    <dbReference type="NCBI Taxonomy" id="151549"/>
    <lineage>
        <taxon>Eukaryota</taxon>
        <taxon>Metazoa</taxon>
        <taxon>Ecdysozoa</taxon>
        <taxon>Arthropoda</taxon>
        <taxon>Hexapoda</taxon>
        <taxon>Insecta</taxon>
        <taxon>Pterygota</taxon>
        <taxon>Neoptera</taxon>
        <taxon>Endopterygota</taxon>
        <taxon>Lepidoptera</taxon>
        <taxon>Glossata</taxon>
        <taxon>Ditrysia</taxon>
        <taxon>Tineoidea</taxon>
        <taxon>Psychidae</taxon>
        <taxon>Oiketicinae</taxon>
        <taxon>Eumeta</taxon>
    </lineage>
</organism>
<dbReference type="EMBL" id="BGZK01002323">
    <property type="protein sequence ID" value="GBP92935.1"/>
    <property type="molecule type" value="Genomic_DNA"/>
</dbReference>
<dbReference type="Proteomes" id="UP000299102">
    <property type="component" value="Unassembled WGS sequence"/>
</dbReference>
<sequence>MHPRVKSRSRGRTIDDSTIAHHWPLAGYLLRSNSMEKQSRQDNVPGPRKMFNTPRPFLLLSHVPILCHCDAFMTTFSGRVSCVTLHIFSRLHEQRSSLRLRR</sequence>
<keyword evidence="2" id="KW-1185">Reference proteome</keyword>
<gene>
    <name evidence="1" type="ORF">EVAR_66480_1</name>
</gene>
<evidence type="ECO:0000313" key="2">
    <source>
        <dbReference type="Proteomes" id="UP000299102"/>
    </source>
</evidence>
<comment type="caution">
    <text evidence="1">The sequence shown here is derived from an EMBL/GenBank/DDBJ whole genome shotgun (WGS) entry which is preliminary data.</text>
</comment>
<evidence type="ECO:0000313" key="1">
    <source>
        <dbReference type="EMBL" id="GBP92935.1"/>
    </source>
</evidence>
<accession>A0A4C2A1S5</accession>